<dbReference type="AlphaFoldDB" id="A0A382ZW69"/>
<dbReference type="SUPFAM" id="SSF53756">
    <property type="entry name" value="UDP-Glycosyltransferase/glycogen phosphorylase"/>
    <property type="match status" value="1"/>
</dbReference>
<dbReference type="EMBL" id="UINC01187011">
    <property type="protein sequence ID" value="SVD99510.1"/>
    <property type="molecule type" value="Genomic_DNA"/>
</dbReference>
<keyword evidence="4" id="KW-0808">Transferase</keyword>
<evidence type="ECO:0000313" key="7">
    <source>
        <dbReference type="EMBL" id="SVD99510.1"/>
    </source>
</evidence>
<dbReference type="PANTHER" id="PTHR12867">
    <property type="entry name" value="GLYCOSYL TRANSFERASE-RELATED"/>
    <property type="match status" value="1"/>
</dbReference>
<evidence type="ECO:0000256" key="1">
    <source>
        <dbReference type="ARBA" id="ARBA00004240"/>
    </source>
</evidence>
<dbReference type="PANTHER" id="PTHR12867:SF6">
    <property type="entry name" value="N-ACETYLGLUCOSAMINYLDIPHOSPHODOLICHOL N-ACETYLGLUCOSAMINYLTRANSFERASE"/>
    <property type="match status" value="1"/>
</dbReference>
<name>A0A382ZW69_9ZZZZ</name>
<dbReference type="Pfam" id="PF04101">
    <property type="entry name" value="Glyco_tran_28_C"/>
    <property type="match status" value="1"/>
</dbReference>
<accession>A0A382ZW69</accession>
<dbReference type="GO" id="GO:0005783">
    <property type="term" value="C:endoplasmic reticulum"/>
    <property type="evidence" value="ECO:0007669"/>
    <property type="project" value="UniProtKB-SubCell"/>
</dbReference>
<evidence type="ECO:0000256" key="5">
    <source>
        <dbReference type="ARBA" id="ARBA00022824"/>
    </source>
</evidence>
<gene>
    <name evidence="7" type="ORF">METZ01_LOCUS452364</name>
</gene>
<reference evidence="7" key="1">
    <citation type="submission" date="2018-05" db="EMBL/GenBank/DDBJ databases">
        <authorList>
            <person name="Lanie J.A."/>
            <person name="Ng W.-L."/>
            <person name="Kazmierczak K.M."/>
            <person name="Andrzejewski T.M."/>
            <person name="Davidsen T.M."/>
            <person name="Wayne K.J."/>
            <person name="Tettelin H."/>
            <person name="Glass J.I."/>
            <person name="Rusch D."/>
            <person name="Podicherti R."/>
            <person name="Tsui H.-C.T."/>
            <person name="Winkler M.E."/>
        </authorList>
    </citation>
    <scope>NUCLEOTIDE SEQUENCE</scope>
</reference>
<dbReference type="GO" id="GO:0016758">
    <property type="term" value="F:hexosyltransferase activity"/>
    <property type="evidence" value="ECO:0007669"/>
    <property type="project" value="InterPro"/>
</dbReference>
<dbReference type="InterPro" id="IPR039042">
    <property type="entry name" value="Alg13-like"/>
</dbReference>
<dbReference type="GO" id="GO:0006488">
    <property type="term" value="P:dolichol-linked oligosaccharide biosynthetic process"/>
    <property type="evidence" value="ECO:0007669"/>
    <property type="project" value="InterPro"/>
</dbReference>
<keyword evidence="3" id="KW-0328">Glycosyltransferase</keyword>
<comment type="subcellular location">
    <subcellularLocation>
        <location evidence="1">Endoplasmic reticulum</location>
    </subcellularLocation>
</comment>
<organism evidence="7">
    <name type="scientific">marine metagenome</name>
    <dbReference type="NCBI Taxonomy" id="408172"/>
    <lineage>
        <taxon>unclassified sequences</taxon>
        <taxon>metagenomes</taxon>
        <taxon>ecological metagenomes</taxon>
    </lineage>
</organism>
<sequence>VMKEALSEIFVTVGFHVDFSRLVCKMDELATRLETKVVMQIGSSSYQPKNSEFFRFAPSIEKYIKKADLVVSHAGVGSILEVLKAEKPLVVVPRQAQYDEHIDDHQVEFSETFADHSAVEVVHDVGILEEVIQQITEKFNFVKFDDSNRIRLVRALRKFVQISTK</sequence>
<evidence type="ECO:0000256" key="3">
    <source>
        <dbReference type="ARBA" id="ARBA00022676"/>
    </source>
</evidence>
<protein>
    <recommendedName>
        <fullName evidence="6">Glycosyl transferase family 28 C-terminal domain-containing protein</fullName>
    </recommendedName>
</protein>
<dbReference type="NCBIfam" id="NF041548">
    <property type="entry name" value="PssE"/>
    <property type="match status" value="1"/>
</dbReference>
<evidence type="ECO:0000256" key="2">
    <source>
        <dbReference type="ARBA" id="ARBA00006962"/>
    </source>
</evidence>
<feature type="non-terminal residue" evidence="7">
    <location>
        <position position="1"/>
    </location>
</feature>
<dbReference type="InterPro" id="IPR007235">
    <property type="entry name" value="Glyco_trans_28_C"/>
</dbReference>
<evidence type="ECO:0000259" key="6">
    <source>
        <dbReference type="Pfam" id="PF04101"/>
    </source>
</evidence>
<proteinExistence type="inferred from homology"/>
<dbReference type="InterPro" id="IPR048097">
    <property type="entry name" value="Cps14G-like"/>
</dbReference>
<evidence type="ECO:0000256" key="4">
    <source>
        <dbReference type="ARBA" id="ARBA00022679"/>
    </source>
</evidence>
<dbReference type="Gene3D" id="3.40.50.2000">
    <property type="entry name" value="Glycogen Phosphorylase B"/>
    <property type="match status" value="1"/>
</dbReference>
<feature type="domain" description="Glycosyl transferase family 28 C-terminal" evidence="6">
    <location>
        <begin position="9"/>
        <end position="138"/>
    </location>
</feature>
<keyword evidence="5" id="KW-0256">Endoplasmic reticulum</keyword>
<comment type="similarity">
    <text evidence="2">Belongs to the glycosyltransferase 28 family.</text>
</comment>